<keyword evidence="4" id="KW-1185">Reference proteome</keyword>
<evidence type="ECO:0000313" key="4">
    <source>
        <dbReference type="Proteomes" id="UP000007115"/>
    </source>
</evidence>
<reference evidence="3 4" key="1">
    <citation type="journal article" date="2011" name="Genome Biol.">
        <title>Comparative genome sequence analysis underscores mycoparasitism as the ancestral life style of Trichoderma.</title>
        <authorList>
            <person name="Kubicek C.P."/>
            <person name="Herrera-Estrella A."/>
            <person name="Seidl-Seiboth V."/>
            <person name="Martinez D.A."/>
            <person name="Druzhinina I.S."/>
            <person name="Thon M."/>
            <person name="Zeilinger S."/>
            <person name="Casas-Flores S."/>
            <person name="Horwitz B.A."/>
            <person name="Mukherjee P.K."/>
            <person name="Mukherjee M."/>
            <person name="Kredics L."/>
            <person name="Alcaraz L.D."/>
            <person name="Aerts A."/>
            <person name="Antal Z."/>
            <person name="Atanasova L."/>
            <person name="Cervantes-Badillo M.G."/>
            <person name="Challacombe J."/>
            <person name="Chertkov O."/>
            <person name="McCluskey K."/>
            <person name="Coulpier F."/>
            <person name="Deshpande N."/>
            <person name="von Doehren H."/>
            <person name="Ebbole D.J."/>
            <person name="Esquivel-Naranjo E.U."/>
            <person name="Fekete E."/>
            <person name="Flipphi M."/>
            <person name="Glaser F."/>
            <person name="Gomez-Rodriguez E.Y."/>
            <person name="Gruber S."/>
            <person name="Han C."/>
            <person name="Henrissat B."/>
            <person name="Hermosa R."/>
            <person name="Hernandez-Onate M."/>
            <person name="Karaffa L."/>
            <person name="Kosti I."/>
            <person name="Le Crom S."/>
            <person name="Lindquist E."/>
            <person name="Lucas S."/>
            <person name="Luebeck M."/>
            <person name="Luebeck P.S."/>
            <person name="Margeot A."/>
            <person name="Metz B."/>
            <person name="Misra M."/>
            <person name="Nevalainen H."/>
            <person name="Omann M."/>
            <person name="Packer N."/>
            <person name="Perrone G."/>
            <person name="Uresti-Rivera E.E."/>
            <person name="Salamov A."/>
            <person name="Schmoll M."/>
            <person name="Seiboth B."/>
            <person name="Shapiro H."/>
            <person name="Sukno S."/>
            <person name="Tamayo-Ramos J.A."/>
            <person name="Tisch D."/>
            <person name="Wiest A."/>
            <person name="Wilkinson H.H."/>
            <person name="Zhang M."/>
            <person name="Coutinho P.M."/>
            <person name="Kenerley C.M."/>
            <person name="Monte E."/>
            <person name="Baker S.E."/>
            <person name="Grigoriev I.V."/>
        </authorList>
    </citation>
    <scope>NUCLEOTIDE SEQUENCE [LARGE SCALE GENOMIC DNA]</scope>
    <source>
        <strain evidence="4">Gv29-8 / FGSC 10586</strain>
    </source>
</reference>
<evidence type="ECO:0000313" key="3">
    <source>
        <dbReference type="EMBL" id="EHK23016.1"/>
    </source>
</evidence>
<evidence type="ECO:0000259" key="2">
    <source>
        <dbReference type="PROSITE" id="PS50011"/>
    </source>
</evidence>
<proteinExistence type="predicted"/>
<dbReference type="SUPFAM" id="SSF56112">
    <property type="entry name" value="Protein kinase-like (PK-like)"/>
    <property type="match status" value="1"/>
</dbReference>
<feature type="domain" description="Protein kinase" evidence="2">
    <location>
        <begin position="165"/>
        <end position="496"/>
    </location>
</feature>
<dbReference type="GO" id="GO:0005737">
    <property type="term" value="C:cytoplasm"/>
    <property type="evidence" value="ECO:0007669"/>
    <property type="project" value="TreeGrafter"/>
</dbReference>
<evidence type="ECO:0000256" key="1">
    <source>
        <dbReference type="SAM" id="MobiDB-lite"/>
    </source>
</evidence>
<dbReference type="InterPro" id="IPR000719">
    <property type="entry name" value="Prot_kinase_dom"/>
</dbReference>
<dbReference type="InParanoid" id="G9MSL3"/>
<dbReference type="OMA" id="HTHESLM"/>
<dbReference type="Proteomes" id="UP000007115">
    <property type="component" value="Unassembled WGS sequence"/>
</dbReference>
<protein>
    <recommendedName>
        <fullName evidence="2">Protein kinase domain-containing protein</fullName>
    </recommendedName>
</protein>
<dbReference type="PANTHER" id="PTHR44167">
    <property type="entry name" value="OVARIAN-SPECIFIC SERINE/THREONINE-PROTEIN KINASE LOK-RELATED"/>
    <property type="match status" value="1"/>
</dbReference>
<gene>
    <name evidence="3" type="ORF">TRIVIDRAFT_230726</name>
</gene>
<comment type="caution">
    <text evidence="3">The sequence shown here is derived from an EMBL/GenBank/DDBJ whole genome shotgun (WGS) entry which is preliminary data.</text>
</comment>
<dbReference type="GO" id="GO:0005524">
    <property type="term" value="F:ATP binding"/>
    <property type="evidence" value="ECO:0007669"/>
    <property type="project" value="InterPro"/>
</dbReference>
<dbReference type="EMBL" id="ABDF02000006">
    <property type="protein sequence ID" value="EHK23016.1"/>
    <property type="molecule type" value="Genomic_DNA"/>
</dbReference>
<name>G9MSL3_HYPVG</name>
<dbReference type="RefSeq" id="XP_013957216.1">
    <property type="nucleotide sequence ID" value="XM_014101741.1"/>
</dbReference>
<feature type="region of interest" description="Disordered" evidence="1">
    <location>
        <begin position="486"/>
        <end position="534"/>
    </location>
</feature>
<dbReference type="SMART" id="SM00220">
    <property type="entry name" value="S_TKc"/>
    <property type="match status" value="1"/>
</dbReference>
<dbReference type="STRING" id="413071.G9MSL3"/>
<dbReference type="AlphaFoldDB" id="G9MSL3"/>
<dbReference type="VEuPathDB" id="FungiDB:TRIVIDRAFT_230726"/>
<feature type="compositionally biased region" description="Basic and acidic residues" evidence="1">
    <location>
        <begin position="493"/>
        <end position="509"/>
    </location>
</feature>
<dbReference type="GO" id="GO:0005634">
    <property type="term" value="C:nucleus"/>
    <property type="evidence" value="ECO:0007669"/>
    <property type="project" value="TreeGrafter"/>
</dbReference>
<sequence length="534" mass="60167">MSDHDSDAQSPRLAETVNFAVFAAANTAAIHLLEIIQSQLSPPTLELHGDTIGYQLSIPLLLDKQNFRGAWRIGAGPPRAIIEKGLDHLKPDILLCPPEGSASARIARKAIQALHASLHFHSESGVLMLKTTSTTSSRCITYEHGDMDNQDLELIAPKTQTCVMRRSQNFLRFGDYRFVLEFVVQSQHKDKIKAYSTGYPGLYPSLALNPAPMRHSKTCFNVWLHNKIPNTSVTSGINIYTGEPVAVKQLQTKTALLPYTSKRLEIAHIYHERLDKGVLSIIDVWCEHNSSPPCFFNDDDQGDDDCCGRVFYSMPLAKYNFCDLPWEHINFENRLALFYHTLSGLAELHQQSITHGSISPESLLILSESKLTTLVNGQSAPRRAVISLSMQKRKTKPKASVCIAPEVWECDGNGNLDETKLDIWALAASWLWSFAVPPNNLKIRKHTHESLMVMLDKMTKRGSIKKPLDRLLRQMLAFEPQDRPNATDALADEIWRPLRDEKQAEEDNRKRRRTEMMNGDGGKRVRVLSPDPED</sequence>
<dbReference type="OrthoDB" id="5979581at2759"/>
<dbReference type="GO" id="GO:0044773">
    <property type="term" value="P:mitotic DNA damage checkpoint signaling"/>
    <property type="evidence" value="ECO:0007669"/>
    <property type="project" value="TreeGrafter"/>
</dbReference>
<dbReference type="HOGENOM" id="CLU_526808_0_0_1"/>
<organism evidence="3 4">
    <name type="scientific">Hypocrea virens (strain Gv29-8 / FGSC 10586)</name>
    <name type="common">Gliocladium virens</name>
    <name type="synonym">Trichoderma virens</name>
    <dbReference type="NCBI Taxonomy" id="413071"/>
    <lineage>
        <taxon>Eukaryota</taxon>
        <taxon>Fungi</taxon>
        <taxon>Dikarya</taxon>
        <taxon>Ascomycota</taxon>
        <taxon>Pezizomycotina</taxon>
        <taxon>Sordariomycetes</taxon>
        <taxon>Hypocreomycetidae</taxon>
        <taxon>Hypocreales</taxon>
        <taxon>Hypocreaceae</taxon>
        <taxon>Trichoderma</taxon>
    </lineage>
</organism>
<dbReference type="InterPro" id="IPR011009">
    <property type="entry name" value="Kinase-like_dom_sf"/>
</dbReference>
<dbReference type="eggNOG" id="ENOG502RKUQ">
    <property type="taxonomic scope" value="Eukaryota"/>
</dbReference>
<dbReference type="PROSITE" id="PS50011">
    <property type="entry name" value="PROTEIN_KINASE_DOM"/>
    <property type="match status" value="1"/>
</dbReference>
<dbReference type="PANTHER" id="PTHR44167:SF24">
    <property type="entry name" value="SERINE_THREONINE-PROTEIN KINASE CHK2"/>
    <property type="match status" value="1"/>
</dbReference>
<accession>G9MSL3</accession>
<dbReference type="Gene3D" id="1.10.510.10">
    <property type="entry name" value="Transferase(Phosphotransferase) domain 1"/>
    <property type="match status" value="1"/>
</dbReference>
<dbReference type="GeneID" id="25792338"/>
<dbReference type="GO" id="GO:0004674">
    <property type="term" value="F:protein serine/threonine kinase activity"/>
    <property type="evidence" value="ECO:0007669"/>
    <property type="project" value="TreeGrafter"/>
</dbReference>